<dbReference type="PANTHER" id="PTHR22753:SF14">
    <property type="entry name" value="MONOACYLGLYCEROL_DIACYLGLYCEROL O-ACYLTRANSFERASE"/>
    <property type="match status" value="1"/>
</dbReference>
<keyword evidence="3" id="KW-1185">Reference proteome</keyword>
<evidence type="ECO:0000313" key="2">
    <source>
        <dbReference type="EMBL" id="SHJ76817.1"/>
    </source>
</evidence>
<dbReference type="CDD" id="cd07987">
    <property type="entry name" value="LPLAT_MGAT-like"/>
    <property type="match status" value="1"/>
</dbReference>
<dbReference type="Pfam" id="PF01553">
    <property type="entry name" value="Acyltransferase"/>
    <property type="match status" value="1"/>
</dbReference>
<feature type="domain" description="Phospholipid/glycerol acyltransferase" evidence="1">
    <location>
        <begin position="192"/>
        <end position="311"/>
    </location>
</feature>
<evidence type="ECO:0000313" key="3">
    <source>
        <dbReference type="Proteomes" id="UP000183994"/>
    </source>
</evidence>
<keyword evidence="2" id="KW-0012">Acyltransferase</keyword>
<accession>A0A1M6M012</accession>
<evidence type="ECO:0000259" key="1">
    <source>
        <dbReference type="SMART" id="SM00563"/>
    </source>
</evidence>
<dbReference type="SMART" id="SM00563">
    <property type="entry name" value="PlsC"/>
    <property type="match status" value="1"/>
</dbReference>
<organism evidence="2 3">
    <name type="scientific">Desulfatibacillum alkenivorans DSM 16219</name>
    <dbReference type="NCBI Taxonomy" id="1121393"/>
    <lineage>
        <taxon>Bacteria</taxon>
        <taxon>Pseudomonadati</taxon>
        <taxon>Thermodesulfobacteriota</taxon>
        <taxon>Desulfobacteria</taxon>
        <taxon>Desulfobacterales</taxon>
        <taxon>Desulfatibacillaceae</taxon>
        <taxon>Desulfatibacillum</taxon>
    </lineage>
</organism>
<proteinExistence type="predicted"/>
<protein>
    <submittedName>
        <fullName evidence="2">1-acyl-sn-glycerol-3-phosphate acyltransferase</fullName>
    </submittedName>
</protein>
<dbReference type="RefSeq" id="WP_244549313.1">
    <property type="nucleotide sequence ID" value="NZ_FQZU01000011.1"/>
</dbReference>
<dbReference type="EMBL" id="FQZU01000011">
    <property type="protein sequence ID" value="SHJ76817.1"/>
    <property type="molecule type" value="Genomic_DNA"/>
</dbReference>
<dbReference type="InterPro" id="IPR002123">
    <property type="entry name" value="Plipid/glycerol_acylTrfase"/>
</dbReference>
<dbReference type="SUPFAM" id="SSF69593">
    <property type="entry name" value="Glycerol-3-phosphate (1)-acyltransferase"/>
    <property type="match status" value="1"/>
</dbReference>
<dbReference type="GO" id="GO:0016020">
    <property type="term" value="C:membrane"/>
    <property type="evidence" value="ECO:0007669"/>
    <property type="project" value="TreeGrafter"/>
</dbReference>
<gene>
    <name evidence="2" type="ORF">SAMN02745216_02236</name>
</gene>
<dbReference type="AlphaFoldDB" id="A0A1M6M012"/>
<dbReference type="Proteomes" id="UP000183994">
    <property type="component" value="Unassembled WGS sequence"/>
</dbReference>
<name>A0A1M6M012_9BACT</name>
<dbReference type="STRING" id="1121393.SAMN02745216_02236"/>
<reference evidence="3" key="1">
    <citation type="submission" date="2016-11" db="EMBL/GenBank/DDBJ databases">
        <authorList>
            <person name="Varghese N."/>
            <person name="Submissions S."/>
        </authorList>
    </citation>
    <scope>NUCLEOTIDE SEQUENCE [LARGE SCALE GENOMIC DNA]</scope>
    <source>
        <strain evidence="3">DSM 16219</strain>
    </source>
</reference>
<dbReference type="GO" id="GO:0016746">
    <property type="term" value="F:acyltransferase activity"/>
    <property type="evidence" value="ECO:0007669"/>
    <property type="project" value="UniProtKB-KW"/>
</dbReference>
<dbReference type="PANTHER" id="PTHR22753">
    <property type="entry name" value="TRANSMEMBRANE PROTEIN 68"/>
    <property type="match status" value="1"/>
</dbReference>
<sequence length="405" mass="45153">MSPQDPPNNPSSQDGQCWSLTAKGERCKNPALPGQRYCQAHFPKAGAESGGAQGAEPDKMDRLAFLMEQILAEMIAARQGMDKAAQSASGAGDTELLTKILAELVQMRLKDEQERQKEPAVDFPALFEKLTHFLEEKMTVIARRIDGDYEVDKWGRDLELVEEMRPFFQFMYEKYWRVTTTGLENVPAEGKALLVANHSGVLPWDGAMVITAVATEHPHPRLVRALHLTRATEIPVVGLGLSRLGQVQALPENAERLLKEDELALVFPEGVKGVGKPFSERYRLARFGRGGFVRVAIRAGAPIIPVSIVGAEEIYPNLANMKMVASAFNLPYFPATPTFPWLGPLGVIPLPTKWTIRFHKPIQVTDMNHRPAEEPLLVSKITNQVRDTIQKGIYDILKKRKAVFW</sequence>
<keyword evidence="2" id="KW-0808">Transferase</keyword>